<evidence type="ECO:0000313" key="3">
    <source>
        <dbReference type="Proteomes" id="UP000183063"/>
    </source>
</evidence>
<evidence type="ECO:0000313" key="4">
    <source>
        <dbReference type="Proteomes" id="UP000198939"/>
    </source>
</evidence>
<evidence type="ECO:0000313" key="2">
    <source>
        <dbReference type="EMBL" id="SEO07937.1"/>
    </source>
</evidence>
<accession>A0A1H8LS30</accession>
<proteinExistence type="predicted"/>
<gene>
    <name evidence="1" type="ORF">RTCCBAU85039_2916</name>
    <name evidence="2" type="ORF">SAMN05216228_1011123</name>
</gene>
<dbReference type="Proteomes" id="UP000198939">
    <property type="component" value="Unassembled WGS sequence"/>
</dbReference>
<dbReference type="EMBL" id="FNXB01000013">
    <property type="protein sequence ID" value="SEH89412.1"/>
    <property type="molecule type" value="Genomic_DNA"/>
</dbReference>
<reference evidence="2 4" key="2">
    <citation type="submission" date="2016-10" db="EMBL/GenBank/DDBJ databases">
        <authorList>
            <person name="Varghese N."/>
            <person name="Submissions S."/>
        </authorList>
    </citation>
    <scope>NUCLEOTIDE SEQUENCE [LARGE SCALE GENOMIC DNA]</scope>
    <source>
        <strain evidence="2 4">CGMCC 1.7071</strain>
    </source>
</reference>
<dbReference type="Proteomes" id="UP000183063">
    <property type="component" value="Unassembled WGS sequence"/>
</dbReference>
<reference evidence="3" key="1">
    <citation type="submission" date="2016-10" db="EMBL/GenBank/DDBJ databases">
        <authorList>
            <person name="Wibberg D."/>
        </authorList>
    </citation>
    <scope>NUCLEOTIDE SEQUENCE [LARGE SCALE GENOMIC DNA]</scope>
</reference>
<protein>
    <submittedName>
        <fullName evidence="1">Uncharacterized protein</fullName>
    </submittedName>
</protein>
<dbReference type="EMBL" id="FOCV01000011">
    <property type="protein sequence ID" value="SEO07937.1"/>
    <property type="molecule type" value="Genomic_DNA"/>
</dbReference>
<keyword evidence="4" id="KW-1185">Reference proteome</keyword>
<reference evidence="1" key="3">
    <citation type="submission" date="2016-10" db="EMBL/GenBank/DDBJ databases">
        <authorList>
            <person name="de Groot N.N."/>
        </authorList>
    </citation>
    <scope>NUCLEOTIDE SEQUENCE [LARGE SCALE GENOMIC DNA]</scope>
    <source>
        <strain evidence="1">CCBAU85039</strain>
    </source>
</reference>
<organism evidence="1 3">
    <name type="scientific">Rhizobium tibeticum</name>
    <dbReference type="NCBI Taxonomy" id="501024"/>
    <lineage>
        <taxon>Bacteria</taxon>
        <taxon>Pseudomonadati</taxon>
        <taxon>Pseudomonadota</taxon>
        <taxon>Alphaproteobacteria</taxon>
        <taxon>Hyphomicrobiales</taxon>
        <taxon>Rhizobiaceae</taxon>
        <taxon>Rhizobium/Agrobacterium group</taxon>
        <taxon>Rhizobium</taxon>
    </lineage>
</organism>
<evidence type="ECO:0000313" key="1">
    <source>
        <dbReference type="EMBL" id="SEH89412.1"/>
    </source>
</evidence>
<sequence length="35" mass="3982">MISFNVRTEHDLIGDLPVPIEAYCRVHTLPATESR</sequence>
<name>A0A1H8LS30_9HYPH</name>
<dbReference type="AlphaFoldDB" id="A0A1H8LS30"/>